<dbReference type="InterPro" id="IPR036770">
    <property type="entry name" value="Ankyrin_rpt-contain_sf"/>
</dbReference>
<evidence type="ECO:0000313" key="1">
    <source>
        <dbReference type="EMBL" id="OHT14738.1"/>
    </source>
</evidence>
<dbReference type="PANTHER" id="PTHR24159">
    <property type="match status" value="1"/>
</dbReference>
<dbReference type="VEuPathDB" id="TrichDB:TRFO_02998"/>
<protein>
    <recommendedName>
        <fullName evidence="3">DUF3447 domain-containing protein</fullName>
    </recommendedName>
</protein>
<dbReference type="PANTHER" id="PTHR24159:SF5">
    <property type="entry name" value="ANK_REP_REGION DOMAIN-CONTAINING PROTEIN"/>
    <property type="match status" value="1"/>
</dbReference>
<evidence type="ECO:0000313" key="2">
    <source>
        <dbReference type="Proteomes" id="UP000179807"/>
    </source>
</evidence>
<dbReference type="Proteomes" id="UP000179807">
    <property type="component" value="Unassembled WGS sequence"/>
</dbReference>
<accession>A0A1J4KUC2</accession>
<sequence>MFSDQYYNFENYNSLSSLNSFNSFNSLSTLGSSEEIDDQVLIESRREEALEGLLLHLDGDNIFYAMNCILESPWFDDLDMMEKLAHKVFEAARIRPMNVELYLRLCKEWTESVPEFERCISKICLQMPRDNMFFAYKWISSRPELMKKVLTSYVSDEAMIWFAPELEEHNPSGFERKLLGMSSRAADEPLIRAFINLINNEEEYVESYGQNFTSNISIVSNIKANNYLGSFNNCNQSVNDEIKDINTSCCNDYNLCSVNGLCGREIKNVNEIESVSESQNDVNDKWKLYKEQRELGINPSPAAIALRFDDLEWLQVLAARDNIDVNQRIDVSIFERCNVVNHRPTWIQFAAFFGSVKCFKFLLVNGANLKLFDEHPVSDGNFSNSCTNLLHFAIAGGDNEIIRICYNTFNNLDGCDDVAGHFKHYAIYDWIKMMTSCAECDYSE</sequence>
<keyword evidence="2" id="KW-1185">Reference proteome</keyword>
<proteinExistence type="predicted"/>
<evidence type="ECO:0008006" key="3">
    <source>
        <dbReference type="Google" id="ProtNLM"/>
    </source>
</evidence>
<dbReference type="SUPFAM" id="SSF48403">
    <property type="entry name" value="Ankyrin repeat"/>
    <property type="match status" value="1"/>
</dbReference>
<reference evidence="1" key="1">
    <citation type="submission" date="2016-10" db="EMBL/GenBank/DDBJ databases">
        <authorList>
            <person name="Benchimol M."/>
            <person name="Almeida L.G."/>
            <person name="Vasconcelos A.T."/>
            <person name="Perreira-Neves A."/>
            <person name="Rosa I.A."/>
            <person name="Tasca T."/>
            <person name="Bogo M.R."/>
            <person name="de Souza W."/>
        </authorList>
    </citation>
    <scope>NUCLEOTIDE SEQUENCE [LARGE SCALE GENOMIC DNA]</scope>
    <source>
        <strain evidence="1">K</strain>
    </source>
</reference>
<comment type="caution">
    <text evidence="1">The sequence shown here is derived from an EMBL/GenBank/DDBJ whole genome shotgun (WGS) entry which is preliminary data.</text>
</comment>
<name>A0A1J4KUC2_9EUKA</name>
<dbReference type="GeneID" id="94825740"/>
<dbReference type="RefSeq" id="XP_068367874.1">
    <property type="nucleotide sequence ID" value="XM_068491036.1"/>
</dbReference>
<organism evidence="1 2">
    <name type="scientific">Tritrichomonas foetus</name>
    <dbReference type="NCBI Taxonomy" id="1144522"/>
    <lineage>
        <taxon>Eukaryota</taxon>
        <taxon>Metamonada</taxon>
        <taxon>Parabasalia</taxon>
        <taxon>Tritrichomonadida</taxon>
        <taxon>Tritrichomonadidae</taxon>
        <taxon>Tritrichomonas</taxon>
    </lineage>
</organism>
<dbReference type="AlphaFoldDB" id="A0A1J4KUC2"/>
<gene>
    <name evidence="1" type="ORF">TRFO_02998</name>
</gene>
<dbReference type="Gene3D" id="1.25.40.20">
    <property type="entry name" value="Ankyrin repeat-containing domain"/>
    <property type="match status" value="1"/>
</dbReference>
<dbReference type="EMBL" id="MLAK01000325">
    <property type="protein sequence ID" value="OHT14738.1"/>
    <property type="molecule type" value="Genomic_DNA"/>
</dbReference>